<evidence type="ECO:0000313" key="3">
    <source>
        <dbReference type="Proteomes" id="UP000799536"/>
    </source>
</evidence>
<dbReference type="Proteomes" id="UP000799536">
    <property type="component" value="Unassembled WGS sequence"/>
</dbReference>
<name>A0A9P4JMQ6_9PLEO</name>
<feature type="compositionally biased region" description="Polar residues" evidence="1">
    <location>
        <begin position="1"/>
        <end position="23"/>
    </location>
</feature>
<evidence type="ECO:0000256" key="1">
    <source>
        <dbReference type="SAM" id="MobiDB-lite"/>
    </source>
</evidence>
<proteinExistence type="predicted"/>
<protein>
    <submittedName>
        <fullName evidence="2">Uncharacterized protein</fullName>
    </submittedName>
</protein>
<dbReference type="EMBL" id="ML993956">
    <property type="protein sequence ID" value="KAF2201915.1"/>
    <property type="molecule type" value="Genomic_DNA"/>
</dbReference>
<comment type="caution">
    <text evidence="2">The sequence shown here is derived from an EMBL/GenBank/DDBJ whole genome shotgun (WGS) entry which is preliminary data.</text>
</comment>
<keyword evidence="3" id="KW-1185">Reference proteome</keyword>
<reference evidence="2" key="1">
    <citation type="journal article" date="2020" name="Stud. Mycol.">
        <title>101 Dothideomycetes genomes: a test case for predicting lifestyles and emergence of pathogens.</title>
        <authorList>
            <person name="Haridas S."/>
            <person name="Albert R."/>
            <person name="Binder M."/>
            <person name="Bloem J."/>
            <person name="Labutti K."/>
            <person name="Salamov A."/>
            <person name="Andreopoulos B."/>
            <person name="Baker S."/>
            <person name="Barry K."/>
            <person name="Bills G."/>
            <person name="Bluhm B."/>
            <person name="Cannon C."/>
            <person name="Castanera R."/>
            <person name="Culley D."/>
            <person name="Daum C."/>
            <person name="Ezra D."/>
            <person name="Gonzalez J."/>
            <person name="Henrissat B."/>
            <person name="Kuo A."/>
            <person name="Liang C."/>
            <person name="Lipzen A."/>
            <person name="Lutzoni F."/>
            <person name="Magnuson J."/>
            <person name="Mondo S."/>
            <person name="Nolan M."/>
            <person name="Ohm R."/>
            <person name="Pangilinan J."/>
            <person name="Park H.-J."/>
            <person name="Ramirez L."/>
            <person name="Alfaro M."/>
            <person name="Sun H."/>
            <person name="Tritt A."/>
            <person name="Yoshinaga Y."/>
            <person name="Zwiers L.-H."/>
            <person name="Turgeon B."/>
            <person name="Goodwin S."/>
            <person name="Spatafora J."/>
            <person name="Crous P."/>
            <person name="Grigoriev I."/>
        </authorList>
    </citation>
    <scope>NUCLEOTIDE SEQUENCE</scope>
    <source>
        <strain evidence="2">ATCC 74209</strain>
    </source>
</reference>
<gene>
    <name evidence="2" type="ORF">GQ43DRAFT_431211</name>
</gene>
<evidence type="ECO:0000313" key="2">
    <source>
        <dbReference type="EMBL" id="KAF2201915.1"/>
    </source>
</evidence>
<dbReference type="AlphaFoldDB" id="A0A9P4JMQ6"/>
<accession>A0A9P4JMQ6</accession>
<sequence length="190" mass="21071">MFDMVNSSGSNIKPSKKQGTIRTVVTGVKRALKREKYSKAYSSSRHPDPLNSPPIDPASGRGSPHRKRPPFVISSQKKLDMKYGTFRRIPTRWTEENLDSGILARKIDQGVTPDDGDHKPCFAGAVEVAMKQRYRGIFIDGFPHTAELANAFTTYTFMGIHSQKTLLLGLATLRKCGSPRPEAETILAQP</sequence>
<organism evidence="2 3">
    <name type="scientific">Delitschia confertaspora ATCC 74209</name>
    <dbReference type="NCBI Taxonomy" id="1513339"/>
    <lineage>
        <taxon>Eukaryota</taxon>
        <taxon>Fungi</taxon>
        <taxon>Dikarya</taxon>
        <taxon>Ascomycota</taxon>
        <taxon>Pezizomycotina</taxon>
        <taxon>Dothideomycetes</taxon>
        <taxon>Pleosporomycetidae</taxon>
        <taxon>Pleosporales</taxon>
        <taxon>Delitschiaceae</taxon>
        <taxon>Delitschia</taxon>
    </lineage>
</organism>
<feature type="region of interest" description="Disordered" evidence="1">
    <location>
        <begin position="1"/>
        <end position="72"/>
    </location>
</feature>